<dbReference type="InterPro" id="IPR057326">
    <property type="entry name" value="KR_dom"/>
</dbReference>
<dbReference type="FunFam" id="3.40.50.720:FF:000084">
    <property type="entry name" value="Short-chain dehydrogenase reductase"/>
    <property type="match status" value="1"/>
</dbReference>
<accession>A0AAD4BQD6</accession>
<evidence type="ECO:0000256" key="1">
    <source>
        <dbReference type="ARBA" id="ARBA00006484"/>
    </source>
</evidence>
<keyword evidence="2" id="KW-0521">NADP</keyword>
<dbReference type="InterPro" id="IPR002347">
    <property type="entry name" value="SDR_fam"/>
</dbReference>
<dbReference type="AlphaFoldDB" id="A0AAD4BQD6"/>
<dbReference type="InterPro" id="IPR036291">
    <property type="entry name" value="NAD(P)-bd_dom_sf"/>
</dbReference>
<gene>
    <name evidence="5" type="ORF">L210DRAFT_3407213</name>
</gene>
<reference evidence="5" key="2">
    <citation type="journal article" date="2020" name="Nat. Commun.">
        <title>Large-scale genome sequencing of mycorrhizal fungi provides insights into the early evolution of symbiotic traits.</title>
        <authorList>
            <person name="Miyauchi S."/>
            <person name="Kiss E."/>
            <person name="Kuo A."/>
            <person name="Drula E."/>
            <person name="Kohler A."/>
            <person name="Sanchez-Garcia M."/>
            <person name="Morin E."/>
            <person name="Andreopoulos B."/>
            <person name="Barry K.W."/>
            <person name="Bonito G."/>
            <person name="Buee M."/>
            <person name="Carver A."/>
            <person name="Chen C."/>
            <person name="Cichocki N."/>
            <person name="Clum A."/>
            <person name="Culley D."/>
            <person name="Crous P.W."/>
            <person name="Fauchery L."/>
            <person name="Girlanda M."/>
            <person name="Hayes R.D."/>
            <person name="Keri Z."/>
            <person name="LaButti K."/>
            <person name="Lipzen A."/>
            <person name="Lombard V."/>
            <person name="Magnuson J."/>
            <person name="Maillard F."/>
            <person name="Murat C."/>
            <person name="Nolan M."/>
            <person name="Ohm R.A."/>
            <person name="Pangilinan J."/>
            <person name="Pereira M.F."/>
            <person name="Perotto S."/>
            <person name="Peter M."/>
            <person name="Pfister S."/>
            <person name="Riley R."/>
            <person name="Sitrit Y."/>
            <person name="Stielow J.B."/>
            <person name="Szollosi G."/>
            <person name="Zifcakova L."/>
            <person name="Stursova M."/>
            <person name="Spatafora J.W."/>
            <person name="Tedersoo L."/>
            <person name="Vaario L.M."/>
            <person name="Yamada A."/>
            <person name="Yan M."/>
            <person name="Wang P."/>
            <person name="Xu J."/>
            <person name="Bruns T."/>
            <person name="Baldrian P."/>
            <person name="Vilgalys R."/>
            <person name="Dunand C."/>
            <person name="Henrissat B."/>
            <person name="Grigoriev I.V."/>
            <person name="Hibbett D."/>
            <person name="Nagy L.G."/>
            <person name="Martin F.M."/>
        </authorList>
    </citation>
    <scope>NUCLEOTIDE SEQUENCE</scope>
    <source>
        <strain evidence="5">BED1</strain>
    </source>
</reference>
<dbReference type="EMBL" id="WHUW01000021">
    <property type="protein sequence ID" value="KAF8436561.1"/>
    <property type="molecule type" value="Genomic_DNA"/>
</dbReference>
<organism evidence="5 6">
    <name type="scientific">Boletus edulis BED1</name>
    <dbReference type="NCBI Taxonomy" id="1328754"/>
    <lineage>
        <taxon>Eukaryota</taxon>
        <taxon>Fungi</taxon>
        <taxon>Dikarya</taxon>
        <taxon>Basidiomycota</taxon>
        <taxon>Agaricomycotina</taxon>
        <taxon>Agaricomycetes</taxon>
        <taxon>Agaricomycetidae</taxon>
        <taxon>Boletales</taxon>
        <taxon>Boletineae</taxon>
        <taxon>Boletaceae</taxon>
        <taxon>Boletoideae</taxon>
        <taxon>Boletus</taxon>
    </lineage>
</organism>
<evidence type="ECO:0000313" key="5">
    <source>
        <dbReference type="EMBL" id="KAF8436561.1"/>
    </source>
</evidence>
<comment type="caution">
    <text evidence="5">The sequence shown here is derived from an EMBL/GenBank/DDBJ whole genome shotgun (WGS) entry which is preliminary data.</text>
</comment>
<evidence type="ECO:0000256" key="3">
    <source>
        <dbReference type="RuleBase" id="RU000363"/>
    </source>
</evidence>
<evidence type="ECO:0000259" key="4">
    <source>
        <dbReference type="SMART" id="SM00822"/>
    </source>
</evidence>
<evidence type="ECO:0000256" key="2">
    <source>
        <dbReference type="ARBA" id="ARBA00022857"/>
    </source>
</evidence>
<dbReference type="InterPro" id="IPR020904">
    <property type="entry name" value="Sc_DH/Rdtase_CS"/>
</dbReference>
<sequence length="268" mass="28094">MPSESTAPSKGVALVTGSASGIGRAIAVRLANDGYDIALNDLAVNKANLDAAKEEINTEYPERRVCMLVADVSIEEEVKNMINGAVEALGRLDVMVANAGILRSGSIFETTVEDFDAVLAVNVRGTFLCYKYAAQKMIDLGIKGRIIGASSLAGKKGHAFLSAYSTSKFAVRGLTQTTAIEVGKHGITVNAYAPGLVETPMLDSLQEDMVKHTGDKGGIVEPLKAMAAVGYLGTTKDVANLVGYLVSPEAHLISGACFISIDGGTYFD</sequence>
<name>A0AAD4BQD6_BOLED</name>
<evidence type="ECO:0000313" key="6">
    <source>
        <dbReference type="Proteomes" id="UP001194468"/>
    </source>
</evidence>
<dbReference type="PRINTS" id="PR00081">
    <property type="entry name" value="GDHRDH"/>
</dbReference>
<dbReference type="PANTHER" id="PTHR42760">
    <property type="entry name" value="SHORT-CHAIN DEHYDROGENASES/REDUCTASES FAMILY MEMBER"/>
    <property type="match status" value="1"/>
</dbReference>
<keyword evidence="6" id="KW-1185">Reference proteome</keyword>
<dbReference type="Gene3D" id="3.40.50.720">
    <property type="entry name" value="NAD(P)-binding Rossmann-like Domain"/>
    <property type="match status" value="1"/>
</dbReference>
<dbReference type="PRINTS" id="PR00080">
    <property type="entry name" value="SDRFAMILY"/>
</dbReference>
<feature type="domain" description="Ketoreductase" evidence="4">
    <location>
        <begin position="11"/>
        <end position="195"/>
    </location>
</feature>
<comment type="similarity">
    <text evidence="1 3">Belongs to the short-chain dehydrogenases/reductases (SDR) family.</text>
</comment>
<dbReference type="PANTHER" id="PTHR42760:SF121">
    <property type="entry name" value="3-OXOACYL-(ACYL-CARRIER-PROTEIN) REDUCTASE"/>
    <property type="match status" value="1"/>
</dbReference>
<reference evidence="5" key="1">
    <citation type="submission" date="2019-10" db="EMBL/GenBank/DDBJ databases">
        <authorList>
            <consortium name="DOE Joint Genome Institute"/>
            <person name="Kuo A."/>
            <person name="Miyauchi S."/>
            <person name="Kiss E."/>
            <person name="Drula E."/>
            <person name="Kohler A."/>
            <person name="Sanchez-Garcia M."/>
            <person name="Andreopoulos B."/>
            <person name="Barry K.W."/>
            <person name="Bonito G."/>
            <person name="Buee M."/>
            <person name="Carver A."/>
            <person name="Chen C."/>
            <person name="Cichocki N."/>
            <person name="Clum A."/>
            <person name="Culley D."/>
            <person name="Crous P.W."/>
            <person name="Fauchery L."/>
            <person name="Girlanda M."/>
            <person name="Hayes R."/>
            <person name="Keri Z."/>
            <person name="LaButti K."/>
            <person name="Lipzen A."/>
            <person name="Lombard V."/>
            <person name="Magnuson J."/>
            <person name="Maillard F."/>
            <person name="Morin E."/>
            <person name="Murat C."/>
            <person name="Nolan M."/>
            <person name="Ohm R."/>
            <person name="Pangilinan J."/>
            <person name="Pereira M."/>
            <person name="Perotto S."/>
            <person name="Peter M."/>
            <person name="Riley R."/>
            <person name="Sitrit Y."/>
            <person name="Stielow B."/>
            <person name="Szollosi G."/>
            <person name="Zifcakova L."/>
            <person name="Stursova M."/>
            <person name="Spatafora J.W."/>
            <person name="Tedersoo L."/>
            <person name="Vaario L.-M."/>
            <person name="Yamada A."/>
            <person name="Yan M."/>
            <person name="Wang P."/>
            <person name="Xu J."/>
            <person name="Bruns T."/>
            <person name="Baldrian P."/>
            <person name="Vilgalys R."/>
            <person name="Henrissat B."/>
            <person name="Grigoriev I.V."/>
            <person name="Hibbett D."/>
            <person name="Nagy L.G."/>
            <person name="Martin F.M."/>
        </authorList>
    </citation>
    <scope>NUCLEOTIDE SEQUENCE</scope>
    <source>
        <strain evidence="5">BED1</strain>
    </source>
</reference>
<dbReference type="PROSITE" id="PS00061">
    <property type="entry name" value="ADH_SHORT"/>
    <property type="match status" value="1"/>
</dbReference>
<dbReference type="Pfam" id="PF00106">
    <property type="entry name" value="adh_short"/>
    <property type="match status" value="1"/>
</dbReference>
<proteinExistence type="inferred from homology"/>
<dbReference type="GO" id="GO:0016616">
    <property type="term" value="F:oxidoreductase activity, acting on the CH-OH group of donors, NAD or NADP as acceptor"/>
    <property type="evidence" value="ECO:0007669"/>
    <property type="project" value="TreeGrafter"/>
</dbReference>
<dbReference type="Proteomes" id="UP001194468">
    <property type="component" value="Unassembled WGS sequence"/>
</dbReference>
<dbReference type="GO" id="GO:0048038">
    <property type="term" value="F:quinone binding"/>
    <property type="evidence" value="ECO:0007669"/>
    <property type="project" value="TreeGrafter"/>
</dbReference>
<dbReference type="SMART" id="SM00822">
    <property type="entry name" value="PKS_KR"/>
    <property type="match status" value="1"/>
</dbReference>
<protein>
    <recommendedName>
        <fullName evidence="4">Ketoreductase domain-containing protein</fullName>
    </recommendedName>
</protein>
<dbReference type="SUPFAM" id="SSF51735">
    <property type="entry name" value="NAD(P)-binding Rossmann-fold domains"/>
    <property type="match status" value="1"/>
</dbReference>
<dbReference type="GO" id="GO:0006633">
    <property type="term" value="P:fatty acid biosynthetic process"/>
    <property type="evidence" value="ECO:0007669"/>
    <property type="project" value="TreeGrafter"/>
</dbReference>